<dbReference type="EMBL" id="JAYMYR010000002">
    <property type="protein sequence ID" value="KAK7379038.1"/>
    <property type="molecule type" value="Genomic_DNA"/>
</dbReference>
<dbReference type="Pfam" id="PF14009">
    <property type="entry name" value="PADRE"/>
    <property type="match status" value="1"/>
</dbReference>
<dbReference type="PANTHER" id="PTHR33052">
    <property type="entry name" value="DUF4228 DOMAIN PROTEIN-RELATED"/>
    <property type="match status" value="1"/>
</dbReference>
<organism evidence="1 2">
    <name type="scientific">Phaseolus coccineus</name>
    <name type="common">Scarlet runner bean</name>
    <name type="synonym">Phaseolus multiflorus</name>
    <dbReference type="NCBI Taxonomy" id="3886"/>
    <lineage>
        <taxon>Eukaryota</taxon>
        <taxon>Viridiplantae</taxon>
        <taxon>Streptophyta</taxon>
        <taxon>Embryophyta</taxon>
        <taxon>Tracheophyta</taxon>
        <taxon>Spermatophyta</taxon>
        <taxon>Magnoliopsida</taxon>
        <taxon>eudicotyledons</taxon>
        <taxon>Gunneridae</taxon>
        <taxon>Pentapetalae</taxon>
        <taxon>rosids</taxon>
        <taxon>fabids</taxon>
        <taxon>Fabales</taxon>
        <taxon>Fabaceae</taxon>
        <taxon>Papilionoideae</taxon>
        <taxon>50 kb inversion clade</taxon>
        <taxon>NPAAA clade</taxon>
        <taxon>indigoferoid/millettioid clade</taxon>
        <taxon>Phaseoleae</taxon>
        <taxon>Phaseolus</taxon>
    </lineage>
</organism>
<dbReference type="AlphaFoldDB" id="A0AAN9RRW7"/>
<comment type="caution">
    <text evidence="1">The sequence shown here is derived from an EMBL/GenBank/DDBJ whole genome shotgun (WGS) entry which is preliminary data.</text>
</comment>
<protein>
    <submittedName>
        <fullName evidence="1">Uncharacterized protein</fullName>
    </submittedName>
</protein>
<dbReference type="Proteomes" id="UP001374584">
    <property type="component" value="Unassembled WGS sequence"/>
</dbReference>
<proteinExistence type="predicted"/>
<keyword evidence="2" id="KW-1185">Reference proteome</keyword>
<reference evidence="1 2" key="1">
    <citation type="submission" date="2024-01" db="EMBL/GenBank/DDBJ databases">
        <title>The genomes of 5 underutilized Papilionoideae crops provide insights into root nodulation and disease resistanc.</title>
        <authorList>
            <person name="Jiang F."/>
        </authorList>
    </citation>
    <scope>NUCLEOTIDE SEQUENCE [LARGE SCALE GENOMIC DNA]</scope>
    <source>
        <strain evidence="1">JINMINGXINNONG_FW02</strain>
        <tissue evidence="1">Leaves</tissue>
    </source>
</reference>
<dbReference type="InterPro" id="IPR025322">
    <property type="entry name" value="PADRE_dom"/>
</dbReference>
<sequence>MGNQIARDHATGKIVYWDGSLREFHEPLTAAELMMEHPQHVVLDFHSAVKQKRPTPLPADEKLEMKKTYVMVPVKRGKPVGLSSQDSRRILFVVNSALHSKYFVSSSGFLPWLAGLFHTEREVAVLQNKEAVENAEEKYGFSEFLPEMVEGRPEYLSRQLSGKGWKPSLDTIKEKKVNTKLSRWLLFLKTFTAAKI</sequence>
<evidence type="ECO:0000313" key="1">
    <source>
        <dbReference type="EMBL" id="KAK7379038.1"/>
    </source>
</evidence>
<accession>A0AAN9RRW7</accession>
<name>A0AAN9RRW7_PHACN</name>
<evidence type="ECO:0000313" key="2">
    <source>
        <dbReference type="Proteomes" id="UP001374584"/>
    </source>
</evidence>
<gene>
    <name evidence="1" type="ORF">VNO80_04490</name>
</gene>